<dbReference type="InterPro" id="IPR018376">
    <property type="entry name" value="Enoyl-CoA_hyd/isom_CS"/>
</dbReference>
<feature type="non-terminal residue" evidence="2">
    <location>
        <position position="1"/>
    </location>
</feature>
<organism evidence="2">
    <name type="scientific">marine metagenome</name>
    <dbReference type="NCBI Taxonomy" id="408172"/>
    <lineage>
        <taxon>unclassified sequences</taxon>
        <taxon>metagenomes</taxon>
        <taxon>ecological metagenomes</taxon>
    </lineage>
</organism>
<dbReference type="PANTHER" id="PTHR43802:SF1">
    <property type="entry name" value="IP11341P-RELATED"/>
    <property type="match status" value="1"/>
</dbReference>
<dbReference type="PANTHER" id="PTHR43802">
    <property type="entry name" value="ENOYL-COA HYDRATASE"/>
    <property type="match status" value="1"/>
</dbReference>
<dbReference type="EMBL" id="UINC01003724">
    <property type="protein sequence ID" value="SVA08738.1"/>
    <property type="molecule type" value="Genomic_DNA"/>
</dbReference>
<dbReference type="AlphaFoldDB" id="A0A381SZK6"/>
<dbReference type="CDD" id="cd06558">
    <property type="entry name" value="crotonase-like"/>
    <property type="match status" value="1"/>
</dbReference>
<dbReference type="GO" id="GO:0003824">
    <property type="term" value="F:catalytic activity"/>
    <property type="evidence" value="ECO:0007669"/>
    <property type="project" value="InterPro"/>
</dbReference>
<sequence length="257" mass="26586">VAVHTEVDGPILTVTIDRPEARNAVDSATAEMLLAAFERFADDAGLAVAVLTGADGTFCAGADLKAIATGQSPPGNRIGLDGPGPMGPTRLLLDKPVIAAVEGHAVAGGLELALWCDLRVAARDSVFGVFCRRWGVPLVDGGTVRLTRLIGQSRAADLILTGRPVGGEEAAGMGLVNRLSEPGTALKVAQVLARELAAFPQACMRSDLRSTKEQWGLAPAEALRHESELGLATIRTGETTEGAARFRAGAGRHGEPA</sequence>
<dbReference type="Gene3D" id="3.90.226.10">
    <property type="entry name" value="2-enoyl-CoA Hydratase, Chain A, domain 1"/>
    <property type="match status" value="1"/>
</dbReference>
<gene>
    <name evidence="2" type="ORF">METZ01_LOCUS61592</name>
</gene>
<proteinExistence type="inferred from homology"/>
<dbReference type="NCBIfam" id="NF006108">
    <property type="entry name" value="PRK08259.1"/>
    <property type="match status" value="1"/>
</dbReference>
<evidence type="ECO:0000313" key="2">
    <source>
        <dbReference type="EMBL" id="SVA08738.1"/>
    </source>
</evidence>
<reference evidence="2" key="1">
    <citation type="submission" date="2018-05" db="EMBL/GenBank/DDBJ databases">
        <authorList>
            <person name="Lanie J.A."/>
            <person name="Ng W.-L."/>
            <person name="Kazmierczak K.M."/>
            <person name="Andrzejewski T.M."/>
            <person name="Davidsen T.M."/>
            <person name="Wayne K.J."/>
            <person name="Tettelin H."/>
            <person name="Glass J.I."/>
            <person name="Rusch D."/>
            <person name="Podicherti R."/>
            <person name="Tsui H.-C.T."/>
            <person name="Winkler M.E."/>
        </authorList>
    </citation>
    <scope>NUCLEOTIDE SEQUENCE</scope>
</reference>
<dbReference type="InterPro" id="IPR029045">
    <property type="entry name" value="ClpP/crotonase-like_dom_sf"/>
</dbReference>
<accession>A0A381SZK6</accession>
<dbReference type="Pfam" id="PF00378">
    <property type="entry name" value="ECH_1"/>
    <property type="match status" value="1"/>
</dbReference>
<dbReference type="InterPro" id="IPR001753">
    <property type="entry name" value="Enoyl-CoA_hydra/iso"/>
</dbReference>
<dbReference type="SUPFAM" id="SSF52096">
    <property type="entry name" value="ClpP/crotonase"/>
    <property type="match status" value="1"/>
</dbReference>
<comment type="similarity">
    <text evidence="1">Belongs to the enoyl-CoA hydratase/isomerase family.</text>
</comment>
<dbReference type="PROSITE" id="PS00166">
    <property type="entry name" value="ENOYL_COA_HYDRATASE"/>
    <property type="match status" value="1"/>
</dbReference>
<evidence type="ECO:0000256" key="1">
    <source>
        <dbReference type="ARBA" id="ARBA00005254"/>
    </source>
</evidence>
<protein>
    <recommendedName>
        <fullName evidence="3">Enoyl-CoA hydratase</fullName>
    </recommendedName>
</protein>
<dbReference type="Gene3D" id="1.10.287.2460">
    <property type="match status" value="1"/>
</dbReference>
<evidence type="ECO:0008006" key="3">
    <source>
        <dbReference type="Google" id="ProtNLM"/>
    </source>
</evidence>
<name>A0A381SZK6_9ZZZZ</name>